<proteinExistence type="predicted"/>
<evidence type="ECO:0000313" key="1">
    <source>
        <dbReference type="EMBL" id="KAJ8674095.1"/>
    </source>
</evidence>
<dbReference type="Proteomes" id="UP001239111">
    <property type="component" value="Chromosome 3"/>
</dbReference>
<accession>A0ACC2NS52</accession>
<organism evidence="1 2">
    <name type="scientific">Eretmocerus hayati</name>
    <dbReference type="NCBI Taxonomy" id="131215"/>
    <lineage>
        <taxon>Eukaryota</taxon>
        <taxon>Metazoa</taxon>
        <taxon>Ecdysozoa</taxon>
        <taxon>Arthropoda</taxon>
        <taxon>Hexapoda</taxon>
        <taxon>Insecta</taxon>
        <taxon>Pterygota</taxon>
        <taxon>Neoptera</taxon>
        <taxon>Endopterygota</taxon>
        <taxon>Hymenoptera</taxon>
        <taxon>Apocrita</taxon>
        <taxon>Proctotrupomorpha</taxon>
        <taxon>Chalcidoidea</taxon>
        <taxon>Aphelinidae</taxon>
        <taxon>Aphelininae</taxon>
        <taxon>Eretmocerus</taxon>
    </lineage>
</organism>
<comment type="caution">
    <text evidence="1">The sequence shown here is derived from an EMBL/GenBank/DDBJ whole genome shotgun (WGS) entry which is preliminary data.</text>
</comment>
<dbReference type="EMBL" id="CM056743">
    <property type="protein sequence ID" value="KAJ8674095.1"/>
    <property type="molecule type" value="Genomic_DNA"/>
</dbReference>
<keyword evidence="2" id="KW-1185">Reference proteome</keyword>
<evidence type="ECO:0000313" key="2">
    <source>
        <dbReference type="Proteomes" id="UP001239111"/>
    </source>
</evidence>
<name>A0ACC2NS52_9HYME</name>
<reference evidence="1" key="1">
    <citation type="submission" date="2023-04" db="EMBL/GenBank/DDBJ databases">
        <title>A chromosome-level genome assembly of the parasitoid wasp Eretmocerus hayati.</title>
        <authorList>
            <person name="Zhong Y."/>
            <person name="Liu S."/>
            <person name="Liu Y."/>
        </authorList>
    </citation>
    <scope>NUCLEOTIDE SEQUENCE</scope>
    <source>
        <strain evidence="1">ZJU_SS_LIU_2023</strain>
    </source>
</reference>
<sequence length="269" mass="30848">MSKRLHEDGLDTIHDTKKIKYNSDESSPKSNHSSHYDGENEYQKQVTKYYSQVYEEQQAVEIIEISDSDELSETASISCDESGICFDDSRDTLNYEFDELDDSHDVRDKKDAFDENSKRSPQIRKENFKVKIEFGYCTTKPGANVESRIVVSTEEAQLKGANFSHLVKCLPGETVNLKGHVVDIAEPHFILHGELHVEVQEIIIKDDFDKKVKLFFWDKDILRYQYLLKKGELISISNGKMGISSENFEIYVTSCTVIKTHKDDSSIVV</sequence>
<protein>
    <submittedName>
        <fullName evidence="1">Uncharacterized protein</fullName>
    </submittedName>
</protein>
<gene>
    <name evidence="1" type="ORF">QAD02_005357</name>
</gene>